<keyword evidence="8 9" id="KW-0472">Membrane</keyword>
<dbReference type="FunFam" id="1.20.1640.10:FF:000001">
    <property type="entry name" value="Efflux pump membrane transporter"/>
    <property type="match status" value="1"/>
</dbReference>
<feature type="transmembrane region" description="Helical" evidence="9">
    <location>
        <begin position="441"/>
        <end position="461"/>
    </location>
</feature>
<feature type="transmembrane region" description="Helical" evidence="9">
    <location>
        <begin position="1018"/>
        <end position="1044"/>
    </location>
</feature>
<dbReference type="AlphaFoldDB" id="D9QPE1"/>
<keyword evidence="13" id="KW-1185">Reference proteome</keyword>
<dbReference type="EMBL" id="CP002102">
    <property type="protein sequence ID" value="ADL02404.1"/>
    <property type="molecule type" value="Genomic_DNA"/>
</dbReference>
<feature type="transmembrane region" description="Helical" evidence="9">
    <location>
        <begin position="344"/>
        <end position="363"/>
    </location>
</feature>
<dbReference type="InParanoid" id="D9QPE1"/>
<dbReference type="InterPro" id="IPR001036">
    <property type="entry name" value="Acrflvin-R"/>
</dbReference>
<dbReference type="Gene3D" id="1.20.1640.10">
    <property type="entry name" value="Multidrug efflux transporter AcrB transmembrane domain"/>
    <property type="match status" value="2"/>
</dbReference>
<evidence type="ECO:0000256" key="6">
    <source>
        <dbReference type="ARBA" id="ARBA00022692"/>
    </source>
</evidence>
<evidence type="ECO:0000259" key="11">
    <source>
        <dbReference type="PROSITE" id="PS50156"/>
    </source>
</evidence>
<dbReference type="InterPro" id="IPR000731">
    <property type="entry name" value="SSD"/>
</dbReference>
<dbReference type="NCBIfam" id="TIGR00915">
    <property type="entry name" value="2A0602"/>
    <property type="match status" value="1"/>
</dbReference>
<keyword evidence="5 9" id="KW-0997">Cell inner membrane</keyword>
<reference evidence="13" key="1">
    <citation type="journal article" date="2011" name="J. Bacteriol.">
        <title>Genome sequences of eight morphologically diverse alphaproteobacteria.</title>
        <authorList>
            <consortium name="US DOE Joint Genome Institute"/>
            <person name="Brown P.J."/>
            <person name="Kysela D.T."/>
            <person name="Buechlein A."/>
            <person name="Hemmerich C."/>
            <person name="Brun Y.V."/>
        </authorList>
    </citation>
    <scope>NUCLEOTIDE SEQUENCE [LARGE SCALE GENOMIC DNA]</scope>
    <source>
        <strain evidence="13">ATCC 15264 / DSM 4735 / LMG 14903 / NBRC 16000 / CB 81</strain>
    </source>
</reference>
<feature type="region of interest" description="Disordered" evidence="10">
    <location>
        <begin position="1055"/>
        <end position="1090"/>
    </location>
</feature>
<dbReference type="Gene3D" id="3.30.2090.10">
    <property type="entry name" value="Multidrug efflux transporter AcrB TolC docking domain, DN and DC subdomains"/>
    <property type="match status" value="2"/>
</dbReference>
<keyword evidence="6 9" id="KW-0812">Transmembrane</keyword>
<accession>D9QPE1</accession>
<feature type="domain" description="SSD" evidence="11">
    <location>
        <begin position="369"/>
        <end position="498"/>
    </location>
</feature>
<feature type="transmembrane region" description="Helical" evidence="9">
    <location>
        <begin position="549"/>
        <end position="572"/>
    </location>
</feature>
<evidence type="ECO:0000256" key="7">
    <source>
        <dbReference type="ARBA" id="ARBA00022989"/>
    </source>
</evidence>
<evidence type="ECO:0000313" key="12">
    <source>
        <dbReference type="EMBL" id="ADL02404.1"/>
    </source>
</evidence>
<organism evidence="12 13">
    <name type="scientific">Brevundimonas subvibrioides (strain ATCC 15264 / DSM 4735 / LMG 14903 / NBRC 16000 / CB 81)</name>
    <name type="common">Caulobacter subvibrioides</name>
    <dbReference type="NCBI Taxonomy" id="633149"/>
    <lineage>
        <taxon>Bacteria</taxon>
        <taxon>Pseudomonadati</taxon>
        <taxon>Pseudomonadota</taxon>
        <taxon>Alphaproteobacteria</taxon>
        <taxon>Caulobacterales</taxon>
        <taxon>Caulobacteraceae</taxon>
        <taxon>Brevundimonas</taxon>
    </lineage>
</organism>
<keyword evidence="3 9" id="KW-0813">Transport</keyword>
<evidence type="ECO:0000256" key="2">
    <source>
        <dbReference type="ARBA" id="ARBA00010942"/>
    </source>
</evidence>
<feature type="compositionally biased region" description="Basic and acidic residues" evidence="10">
    <location>
        <begin position="1056"/>
        <end position="1073"/>
    </location>
</feature>
<evidence type="ECO:0000256" key="1">
    <source>
        <dbReference type="ARBA" id="ARBA00004429"/>
    </source>
</evidence>
<dbReference type="FunFam" id="3.30.70.1430:FF:000001">
    <property type="entry name" value="Efflux pump membrane transporter"/>
    <property type="match status" value="1"/>
</dbReference>
<sequence>MNISRFFIDRPIFAAVLSVFITLVGIFAYPLLPLAQYPEIAPPTITINTAYSGASAETLAETVAAPIEQEVNGVEGMLYLSSSSTSDGTVSITVTFQPGTDLDNAQVLVQNRVALAEPRLPEAVRQVGVIVNKQESGFLMILGLTSPGDVLNSDYIGNYATSTLRDRLLRIEGVGNVTVFGGGNYSMRVWIDPAKAAARGLNASDITTALRGQNIQAAAGSIGQPPFTTNAAAFQQPIQVQGRLSTPEEFSEIVIKTDAEGRVTRIRDVARVELGAQDYGIQGYFDGVRGVGIAIVQQPGANALGTAERVLAEVEKLKTEAPQGLSIGVPYNPTEFVAASVESVQHTLIEAVILVVLVVLIFLQSWRAAIIPIVAIPIALVATFAVQLALGYSINSLSLLALVLAVGIVVDDAIVVVENVERYVREGLSPKEAAYKSMEEVSGALIAIGLVLVSVFIPTMFVPGIPGIFYRQFAVTIAAASVVSLFVSLTLSPAMAALLLKPHKPHDEDKPRSRSAFGQAKYYVGFAGRKFNEGFDWLSDKYGRLTARLIRTVAVVLVVYVGLLGLTAWRLIDTPSGFIPDQDQGFLIGVVQLPAGSSLERTNAVMDNARKIIEGTEGVDGTVAFAGLDGTSFSFGSNAATIFVRLNDYEDRTTRETTATALAGAITGAASGIQNANIFVIAPPAVQGLGTGNGFAMMIQDTSAAGYGALEGATYAMMGAAAQAPTEVTQVFSTYNTASPRIEADVDRDRALMMGVQPSAVFETMGIYLGSSYVNDFNMLGRTFRVTAQAEPAYRDDLADIGNLKVRSSSGAMVPLGSVATLRESAGPSRIVRYNLFPAAELQGQGAAGVSSGSALTIMEDMAAKALPPGFSYEWTGLAYQEKQAAGGATIIFVVAVLLVFLVLAAQYEAFTLPLAVILIVPMCLLAAMLGVNALGLDNNILVQVGLVVLIALAAKNAILIVEFAKQQEEHGMDRWDAAVAAARIRLRPILMTSFAFILGVLPLVLADGAGAEMRQSLGAAVFFGMIGVTVFGLLFTPVFYVICRGLAARIPHQPSKTDLHGTDRPHGDRAPVSDHPLPAATSPRTGDAL</sequence>
<feature type="transmembrane region" description="Helical" evidence="9">
    <location>
        <begin position="941"/>
        <end position="964"/>
    </location>
</feature>
<dbReference type="Gene3D" id="3.30.70.1320">
    <property type="entry name" value="Multidrug efflux transporter AcrB pore domain like"/>
    <property type="match status" value="1"/>
</dbReference>
<feature type="transmembrane region" description="Helical" evidence="9">
    <location>
        <begin position="885"/>
        <end position="906"/>
    </location>
</feature>
<dbReference type="SUPFAM" id="SSF82866">
    <property type="entry name" value="Multidrug efflux transporter AcrB transmembrane domain"/>
    <property type="match status" value="2"/>
</dbReference>
<dbReference type="KEGG" id="bsb:Bresu_3098"/>
<evidence type="ECO:0000256" key="9">
    <source>
        <dbReference type="RuleBase" id="RU364070"/>
    </source>
</evidence>
<evidence type="ECO:0000256" key="3">
    <source>
        <dbReference type="ARBA" id="ARBA00022448"/>
    </source>
</evidence>
<comment type="similarity">
    <text evidence="2 9">Belongs to the resistance-nodulation-cell division (RND) (TC 2.A.6) family.</text>
</comment>
<dbReference type="PRINTS" id="PR00702">
    <property type="entry name" value="ACRIFLAVINRP"/>
</dbReference>
<dbReference type="Gene3D" id="3.30.70.1440">
    <property type="entry name" value="Multidrug efflux transporter AcrB pore domain"/>
    <property type="match status" value="1"/>
</dbReference>
<dbReference type="NCBIfam" id="NF000282">
    <property type="entry name" value="RND_permease_1"/>
    <property type="match status" value="1"/>
</dbReference>
<dbReference type="PANTHER" id="PTHR32063:SF11">
    <property type="entry name" value="CATION OR DRUG EFFLUX SYSTEM PROTEIN"/>
    <property type="match status" value="1"/>
</dbReference>
<dbReference type="RefSeq" id="WP_013270504.1">
    <property type="nucleotide sequence ID" value="NC_014375.1"/>
</dbReference>
<dbReference type="SUPFAM" id="SSF82714">
    <property type="entry name" value="Multidrug efflux transporter AcrB TolC docking domain, DN and DC subdomains"/>
    <property type="match status" value="2"/>
</dbReference>
<dbReference type="PANTHER" id="PTHR32063">
    <property type="match status" value="1"/>
</dbReference>
<gene>
    <name evidence="12" type="ordered locus">Bresu_3098</name>
</gene>
<feature type="transmembrane region" description="Helical" evidence="9">
    <location>
        <begin position="985"/>
        <end position="1006"/>
    </location>
</feature>
<dbReference type="InterPro" id="IPR004764">
    <property type="entry name" value="MdtF-like"/>
</dbReference>
<evidence type="ECO:0000256" key="5">
    <source>
        <dbReference type="ARBA" id="ARBA00022519"/>
    </source>
</evidence>
<protein>
    <recommendedName>
        <fullName evidence="9">Efflux pump membrane transporter</fullName>
    </recommendedName>
</protein>
<evidence type="ECO:0000256" key="10">
    <source>
        <dbReference type="SAM" id="MobiDB-lite"/>
    </source>
</evidence>
<dbReference type="InterPro" id="IPR027463">
    <property type="entry name" value="AcrB_DN_DC_subdom"/>
</dbReference>
<proteinExistence type="inferred from homology"/>
<evidence type="ECO:0000256" key="4">
    <source>
        <dbReference type="ARBA" id="ARBA00022475"/>
    </source>
</evidence>
<evidence type="ECO:0000256" key="8">
    <source>
        <dbReference type="ARBA" id="ARBA00023136"/>
    </source>
</evidence>
<dbReference type="Proteomes" id="UP000002696">
    <property type="component" value="Chromosome"/>
</dbReference>
<dbReference type="Pfam" id="PF00873">
    <property type="entry name" value="ACR_tran"/>
    <property type="match status" value="1"/>
</dbReference>
<dbReference type="STRING" id="633149.Bresu_3098"/>
<keyword evidence="4" id="KW-1003">Cell membrane</keyword>
<dbReference type="GO" id="GO:0042910">
    <property type="term" value="F:xenobiotic transmembrane transporter activity"/>
    <property type="evidence" value="ECO:0007669"/>
    <property type="project" value="TreeGrafter"/>
</dbReference>
<evidence type="ECO:0000313" key="13">
    <source>
        <dbReference type="Proteomes" id="UP000002696"/>
    </source>
</evidence>
<feature type="transmembrane region" description="Helical" evidence="9">
    <location>
        <begin position="370"/>
        <end position="390"/>
    </location>
</feature>
<keyword evidence="7 9" id="KW-1133">Transmembrane helix</keyword>
<dbReference type="HOGENOM" id="CLU_002755_1_1_5"/>
<dbReference type="Gene3D" id="3.30.70.1430">
    <property type="entry name" value="Multidrug efflux transporter AcrB pore domain"/>
    <property type="match status" value="2"/>
</dbReference>
<feature type="transmembrane region" description="Helical" evidence="9">
    <location>
        <begin position="473"/>
        <end position="500"/>
    </location>
</feature>
<dbReference type="FunCoup" id="D9QPE1">
    <property type="interactions" value="497"/>
</dbReference>
<feature type="transmembrane region" description="Helical" evidence="9">
    <location>
        <begin position="12"/>
        <end position="32"/>
    </location>
</feature>
<dbReference type="OrthoDB" id="9807350at2"/>
<dbReference type="GO" id="GO:0015562">
    <property type="term" value="F:efflux transmembrane transporter activity"/>
    <property type="evidence" value="ECO:0007669"/>
    <property type="project" value="InterPro"/>
</dbReference>
<dbReference type="SUPFAM" id="SSF82693">
    <property type="entry name" value="Multidrug efflux transporter AcrB pore domain, PN1, PN2, PC1 and PC2 subdomains"/>
    <property type="match status" value="4"/>
</dbReference>
<dbReference type="PROSITE" id="PS50156">
    <property type="entry name" value="SSD"/>
    <property type="match status" value="1"/>
</dbReference>
<feature type="transmembrane region" description="Helical" evidence="9">
    <location>
        <begin position="913"/>
        <end position="935"/>
    </location>
</feature>
<name>D9QPE1_BRESC</name>
<comment type="subcellular location">
    <subcellularLocation>
        <location evidence="1 9">Cell inner membrane</location>
        <topology evidence="1 9">Multi-pass membrane protein</topology>
    </subcellularLocation>
</comment>
<dbReference type="GO" id="GO:0009636">
    <property type="term" value="P:response to toxic substance"/>
    <property type="evidence" value="ECO:0007669"/>
    <property type="project" value="UniProtKB-ARBA"/>
</dbReference>
<feature type="transmembrane region" description="Helical" evidence="9">
    <location>
        <begin position="396"/>
        <end position="420"/>
    </location>
</feature>
<dbReference type="BioCyc" id="BSUB633149:G1GM8-3115-MONOMER"/>
<dbReference type="eggNOG" id="COG0841">
    <property type="taxonomic scope" value="Bacteria"/>
</dbReference>
<dbReference type="GO" id="GO:0005886">
    <property type="term" value="C:plasma membrane"/>
    <property type="evidence" value="ECO:0007669"/>
    <property type="project" value="UniProtKB-SubCell"/>
</dbReference>